<dbReference type="AlphaFoldDB" id="A0A846ZJN7"/>
<organism evidence="2 3">
    <name type="scientific">Oleiagrimonas citrea</name>
    <dbReference type="NCBI Taxonomy" id="1665687"/>
    <lineage>
        <taxon>Bacteria</taxon>
        <taxon>Pseudomonadati</taxon>
        <taxon>Pseudomonadota</taxon>
        <taxon>Gammaproteobacteria</taxon>
        <taxon>Lysobacterales</taxon>
        <taxon>Rhodanobacteraceae</taxon>
        <taxon>Oleiagrimonas</taxon>
    </lineage>
</organism>
<proteinExistence type="predicted"/>
<comment type="caution">
    <text evidence="2">The sequence shown here is derived from an EMBL/GenBank/DDBJ whole genome shotgun (WGS) entry which is preliminary data.</text>
</comment>
<sequence length="332" mass="36909">MPKESLRTRVANKLAEANRTGKAPKLAKREERFVPRLARKPRAGFTPELLQRQKGALRRVEEVNVHGSLNNVQVKRTSAQDVGSFVDLATDARRSMHEVMSKPGGHRMMTELDDRIGRNRAHAGTHANVYIRSLKPTDTSNMNSPHAAPGVEEGYRFDGHEGRGWGSEVRYDPSASTANRFIGLGHEMVHAHRLAHGKAVGVPQLNQSGNPLFTDPRSVGASVDSGQNVAFGTHLMNVVQQANHLQEEFETVGLSPTPRGAFNPTENMLRQEHNKPLRDNYSRMRPGQFDDTVNRSDALFDRRSTASKIWHGISGNSPAPTPVRNLVKRYKD</sequence>
<protein>
    <recommendedName>
        <fullName evidence="4">Effector protein</fullName>
    </recommendedName>
</protein>
<gene>
    <name evidence="2" type="ORF">HF690_05460</name>
</gene>
<evidence type="ECO:0000313" key="3">
    <source>
        <dbReference type="Proteomes" id="UP000541636"/>
    </source>
</evidence>
<feature type="region of interest" description="Disordered" evidence="1">
    <location>
        <begin position="135"/>
        <end position="155"/>
    </location>
</feature>
<evidence type="ECO:0000313" key="2">
    <source>
        <dbReference type="EMBL" id="NKZ38404.1"/>
    </source>
</evidence>
<accession>A0A846ZJN7</accession>
<dbReference type="Proteomes" id="UP000541636">
    <property type="component" value="Unassembled WGS sequence"/>
</dbReference>
<reference evidence="2 3" key="1">
    <citation type="journal article" date="2017" name="Int. J. Syst. Evol. Microbiol.">
        <title>Oleiagrimonas citrea sp. nov., a marine bacterium isolated from tidal flat sediment and emended description of the genus Oleiagrimonas Fang et al. 2015 and Oleiagrimonas soli.</title>
        <authorList>
            <person name="Yang S.H."/>
            <person name="Seo H.S."/>
            <person name="Seong C.N."/>
            <person name="Kwon K.K."/>
        </authorList>
    </citation>
    <scope>NUCLEOTIDE SEQUENCE [LARGE SCALE GENOMIC DNA]</scope>
    <source>
        <strain evidence="2 3">MEBiC09124</strain>
    </source>
</reference>
<name>A0A846ZJN7_9GAMM</name>
<dbReference type="Pfam" id="PF14891">
    <property type="entry name" value="Peptidase_M91"/>
    <property type="match status" value="1"/>
</dbReference>
<dbReference type="EMBL" id="JAAZQD010000002">
    <property type="protein sequence ID" value="NKZ38404.1"/>
    <property type="molecule type" value="Genomic_DNA"/>
</dbReference>
<dbReference type="RefSeq" id="WP_168608730.1">
    <property type="nucleotide sequence ID" value="NZ_JAAZQD010000002.1"/>
</dbReference>
<keyword evidence="3" id="KW-1185">Reference proteome</keyword>
<dbReference type="InterPro" id="IPR028208">
    <property type="entry name" value="Effector_pro_NleD-like"/>
</dbReference>
<evidence type="ECO:0000256" key="1">
    <source>
        <dbReference type="SAM" id="MobiDB-lite"/>
    </source>
</evidence>
<evidence type="ECO:0008006" key="4">
    <source>
        <dbReference type="Google" id="ProtNLM"/>
    </source>
</evidence>